<name>A0A182U6H9_9DIPT</name>
<dbReference type="Proteomes" id="UP000075902">
    <property type="component" value="Unassembled WGS sequence"/>
</dbReference>
<protein>
    <submittedName>
        <fullName evidence="1">Uncharacterized protein</fullName>
    </submittedName>
</protein>
<organism evidence="1 2">
    <name type="scientific">Anopheles melas</name>
    <dbReference type="NCBI Taxonomy" id="34690"/>
    <lineage>
        <taxon>Eukaryota</taxon>
        <taxon>Metazoa</taxon>
        <taxon>Ecdysozoa</taxon>
        <taxon>Arthropoda</taxon>
        <taxon>Hexapoda</taxon>
        <taxon>Insecta</taxon>
        <taxon>Pterygota</taxon>
        <taxon>Neoptera</taxon>
        <taxon>Endopterygota</taxon>
        <taxon>Diptera</taxon>
        <taxon>Nematocera</taxon>
        <taxon>Culicoidea</taxon>
        <taxon>Culicidae</taxon>
        <taxon>Anophelinae</taxon>
        <taxon>Anopheles</taxon>
    </lineage>
</organism>
<sequence length="172" mass="17536">MGIADGTVTPSVGTVTPNVGTVTPSVGTVTPKVGTVTASDGTVTGSVTGGTVTAGIETVTGGTVIGATDTDMGPTVTDGTVTGATDTVTGPTVTGPTVTLPIASPAPLHRCPKDVSLLSVVCLWEGCWPCWRVHMPKVERKCPKPTEMFRHHTSSNARTQDIMKSPLGLLLR</sequence>
<dbReference type="AlphaFoldDB" id="A0A182U6H9"/>
<reference evidence="2" key="1">
    <citation type="submission" date="2014-01" db="EMBL/GenBank/DDBJ databases">
        <title>The Genome Sequence of Anopheles melas CM1001059_A (V2).</title>
        <authorList>
            <consortium name="The Broad Institute Genomics Platform"/>
            <person name="Neafsey D.E."/>
            <person name="Besansky N."/>
            <person name="Howell P."/>
            <person name="Walton C."/>
            <person name="Young S.K."/>
            <person name="Zeng Q."/>
            <person name="Gargeya S."/>
            <person name="Fitzgerald M."/>
            <person name="Haas B."/>
            <person name="Abouelleil A."/>
            <person name="Allen A.W."/>
            <person name="Alvarado L."/>
            <person name="Arachchi H.M."/>
            <person name="Berlin A.M."/>
            <person name="Chapman S.B."/>
            <person name="Gainer-Dewar J."/>
            <person name="Goldberg J."/>
            <person name="Griggs A."/>
            <person name="Gujja S."/>
            <person name="Hansen M."/>
            <person name="Howarth C."/>
            <person name="Imamovic A."/>
            <person name="Ireland A."/>
            <person name="Larimer J."/>
            <person name="McCowan C."/>
            <person name="Murphy C."/>
            <person name="Pearson M."/>
            <person name="Poon T.W."/>
            <person name="Priest M."/>
            <person name="Roberts A."/>
            <person name="Saif S."/>
            <person name="Shea T."/>
            <person name="Sisk P."/>
            <person name="Sykes S."/>
            <person name="Wortman J."/>
            <person name="Nusbaum C."/>
            <person name="Birren B."/>
        </authorList>
    </citation>
    <scope>NUCLEOTIDE SEQUENCE [LARGE SCALE GENOMIC DNA]</scope>
    <source>
        <strain evidence="2">CM1001059</strain>
    </source>
</reference>
<dbReference type="EnsemblMetazoa" id="AMEC014809-RA">
    <property type="protein sequence ID" value="AMEC014809-PA"/>
    <property type="gene ID" value="AMEC014809"/>
</dbReference>
<evidence type="ECO:0000313" key="1">
    <source>
        <dbReference type="EnsemblMetazoa" id="AMEC014809-PA"/>
    </source>
</evidence>
<reference evidence="1" key="2">
    <citation type="submission" date="2020-05" db="UniProtKB">
        <authorList>
            <consortium name="EnsemblMetazoa"/>
        </authorList>
    </citation>
    <scope>IDENTIFICATION</scope>
    <source>
        <strain evidence="1">CM1001059</strain>
    </source>
</reference>
<dbReference type="VEuPathDB" id="VectorBase:AMEC014809"/>
<keyword evidence="2" id="KW-1185">Reference proteome</keyword>
<evidence type="ECO:0000313" key="2">
    <source>
        <dbReference type="Proteomes" id="UP000075902"/>
    </source>
</evidence>
<accession>A0A182U6H9</accession>
<proteinExistence type="predicted"/>